<keyword evidence="2" id="KW-0378">Hydrolase</keyword>
<dbReference type="PANTHER" id="PTHR43194:SF2">
    <property type="entry name" value="PEROXISOMAL MEMBRANE PROTEIN LPX1"/>
    <property type="match status" value="1"/>
</dbReference>
<comment type="caution">
    <text evidence="2">The sequence shown here is derived from an EMBL/GenBank/DDBJ whole genome shotgun (WGS) entry which is preliminary data.</text>
</comment>
<sequence>MAGYVDLDGVRTWYDERGSGEPLVLLHGGLSDSRIFTGNLDTLAERFHVYLPERRGHGHTPDVEGPITIELMTRDTIAFLDKVVGGPARLAGYSNGASIALEVALQRPDLVERLVLVSGVFAAEGMLVKPEPGAPVPEEMAKLYAEVSPDGPEHFPVVVAKIAEVVGKEPAHDVADLARVGCRTLVMTGDDDIVSLEHTVELYRGIPDAELAIVPRATHLLLMEKPELCTRIVGEFLAGEPAPTFMPMRRV</sequence>
<reference evidence="3" key="1">
    <citation type="journal article" date="2019" name="Int. J. Syst. Evol. Microbiol.">
        <title>The Global Catalogue of Microorganisms (GCM) 10K type strain sequencing project: providing services to taxonomists for standard genome sequencing and annotation.</title>
        <authorList>
            <consortium name="The Broad Institute Genomics Platform"/>
            <consortium name="The Broad Institute Genome Sequencing Center for Infectious Disease"/>
            <person name="Wu L."/>
            <person name="Ma J."/>
        </authorList>
    </citation>
    <scope>NUCLEOTIDE SEQUENCE [LARGE SCALE GENOMIC DNA]</scope>
    <source>
        <strain evidence="3">IBRC-M 10906</strain>
    </source>
</reference>
<dbReference type="InterPro" id="IPR029058">
    <property type="entry name" value="AB_hydrolase_fold"/>
</dbReference>
<dbReference type="Gene3D" id="3.40.50.1820">
    <property type="entry name" value="alpha/beta hydrolase"/>
    <property type="match status" value="1"/>
</dbReference>
<dbReference type="PANTHER" id="PTHR43194">
    <property type="entry name" value="HYDROLASE ALPHA/BETA FOLD FAMILY"/>
    <property type="match status" value="1"/>
</dbReference>
<evidence type="ECO:0000313" key="3">
    <source>
        <dbReference type="Proteomes" id="UP001597478"/>
    </source>
</evidence>
<protein>
    <submittedName>
        <fullName evidence="2">Alpha/beta fold hydrolase</fullName>
    </submittedName>
</protein>
<dbReference type="PRINTS" id="PR00111">
    <property type="entry name" value="ABHYDROLASE"/>
</dbReference>
<organism evidence="2 3">
    <name type="scientific">Prauserella oleivorans</name>
    <dbReference type="NCBI Taxonomy" id="1478153"/>
    <lineage>
        <taxon>Bacteria</taxon>
        <taxon>Bacillati</taxon>
        <taxon>Actinomycetota</taxon>
        <taxon>Actinomycetes</taxon>
        <taxon>Pseudonocardiales</taxon>
        <taxon>Pseudonocardiaceae</taxon>
        <taxon>Prauserella</taxon>
    </lineage>
</organism>
<dbReference type="GO" id="GO:0016787">
    <property type="term" value="F:hydrolase activity"/>
    <property type="evidence" value="ECO:0007669"/>
    <property type="project" value="UniProtKB-KW"/>
</dbReference>
<dbReference type="InterPro" id="IPR050228">
    <property type="entry name" value="Carboxylesterase_BioH"/>
</dbReference>
<evidence type="ECO:0000259" key="1">
    <source>
        <dbReference type="Pfam" id="PF12697"/>
    </source>
</evidence>
<dbReference type="InterPro" id="IPR000073">
    <property type="entry name" value="AB_hydrolase_1"/>
</dbReference>
<evidence type="ECO:0000313" key="2">
    <source>
        <dbReference type="EMBL" id="MFD2800385.1"/>
    </source>
</evidence>
<keyword evidence="3" id="KW-1185">Reference proteome</keyword>
<dbReference type="EMBL" id="JBHUOF010000015">
    <property type="protein sequence ID" value="MFD2800385.1"/>
    <property type="molecule type" value="Genomic_DNA"/>
</dbReference>
<dbReference type="Pfam" id="PF12697">
    <property type="entry name" value="Abhydrolase_6"/>
    <property type="match status" value="1"/>
</dbReference>
<gene>
    <name evidence="2" type="ORF">ACFS2C_13360</name>
</gene>
<accession>A0ABW5WA22</accession>
<name>A0ABW5WA22_9PSEU</name>
<feature type="domain" description="AB hydrolase-1" evidence="1">
    <location>
        <begin position="23"/>
        <end position="228"/>
    </location>
</feature>
<dbReference type="RefSeq" id="WP_377393935.1">
    <property type="nucleotide sequence ID" value="NZ_JBHSAN010000047.1"/>
</dbReference>
<dbReference type="SUPFAM" id="SSF53474">
    <property type="entry name" value="alpha/beta-Hydrolases"/>
    <property type="match status" value="1"/>
</dbReference>
<proteinExistence type="predicted"/>
<dbReference type="Proteomes" id="UP001597478">
    <property type="component" value="Unassembled WGS sequence"/>
</dbReference>